<dbReference type="InterPro" id="IPR001783">
    <property type="entry name" value="Lumazine-bd"/>
</dbReference>
<dbReference type="PROSITE" id="PS51177">
    <property type="entry name" value="LUMAZINE_BIND"/>
    <property type="match status" value="2"/>
</dbReference>
<evidence type="ECO:0000256" key="2">
    <source>
        <dbReference type="ARBA" id="ARBA00002803"/>
    </source>
</evidence>
<evidence type="ECO:0000256" key="8">
    <source>
        <dbReference type="ARBA" id="ARBA00022737"/>
    </source>
</evidence>
<dbReference type="InterPro" id="IPR017938">
    <property type="entry name" value="Riboflavin_synthase-like_b-brl"/>
</dbReference>
<dbReference type="InterPro" id="IPR026017">
    <property type="entry name" value="Lumazine-bd_dom"/>
</dbReference>
<keyword evidence="13" id="KW-1185">Reference proteome</keyword>
<comment type="pathway">
    <text evidence="3">Cofactor biosynthesis; riboflavin biosynthesis; riboflavin from 2-hydroxy-3-oxobutyl phosphate and 5-amino-6-(D-ribitylamino)uracil: step 2/2.</text>
</comment>
<organism evidence="12 13">
    <name type="scientific">Solibacillus merdavium</name>
    <dbReference type="NCBI Taxonomy" id="2762218"/>
    <lineage>
        <taxon>Bacteria</taxon>
        <taxon>Bacillati</taxon>
        <taxon>Bacillota</taxon>
        <taxon>Bacilli</taxon>
        <taxon>Bacillales</taxon>
        <taxon>Caryophanaceae</taxon>
        <taxon>Solibacillus</taxon>
    </lineage>
</organism>
<comment type="caution">
    <text evidence="12">The sequence shown here is derived from an EMBL/GenBank/DDBJ whole genome shotgun (WGS) entry which is preliminary data.</text>
</comment>
<dbReference type="Pfam" id="PF00677">
    <property type="entry name" value="Lum_binding"/>
    <property type="match status" value="2"/>
</dbReference>
<protein>
    <recommendedName>
        <fullName evidence="5 9">Riboflavin synthase</fullName>
        <ecNumber evidence="4 9">2.5.1.9</ecNumber>
    </recommendedName>
</protein>
<evidence type="ECO:0000256" key="7">
    <source>
        <dbReference type="ARBA" id="ARBA00022679"/>
    </source>
</evidence>
<evidence type="ECO:0000256" key="10">
    <source>
        <dbReference type="PROSITE-ProRule" id="PRU00524"/>
    </source>
</evidence>
<dbReference type="PIRSF" id="PIRSF000498">
    <property type="entry name" value="Riboflavin_syn_A"/>
    <property type="match status" value="1"/>
</dbReference>
<evidence type="ECO:0000256" key="6">
    <source>
        <dbReference type="ARBA" id="ARBA00022619"/>
    </source>
</evidence>
<dbReference type="EC" id="2.5.1.9" evidence="4 9"/>
<evidence type="ECO:0000313" key="12">
    <source>
        <dbReference type="EMBL" id="MBD8033946.1"/>
    </source>
</evidence>
<evidence type="ECO:0000259" key="11">
    <source>
        <dbReference type="PROSITE" id="PS51177"/>
    </source>
</evidence>
<comment type="function">
    <text evidence="2">Catalyzes the dismutation of two molecules of 6,7-dimethyl-8-ribityllumazine, resulting in the formation of riboflavin and 5-amino-6-(D-ribitylamino)uracil.</text>
</comment>
<dbReference type="SUPFAM" id="SSF63380">
    <property type="entry name" value="Riboflavin synthase domain-like"/>
    <property type="match status" value="2"/>
</dbReference>
<evidence type="ECO:0000256" key="9">
    <source>
        <dbReference type="NCBIfam" id="TIGR00187"/>
    </source>
</evidence>
<feature type="repeat" description="Lumazine-binding" evidence="10">
    <location>
        <begin position="97"/>
        <end position="193"/>
    </location>
</feature>
<dbReference type="EMBL" id="JACSPW010000012">
    <property type="protein sequence ID" value="MBD8033946.1"/>
    <property type="molecule type" value="Genomic_DNA"/>
</dbReference>
<dbReference type="PANTHER" id="PTHR21098">
    <property type="entry name" value="RIBOFLAVIN SYNTHASE ALPHA CHAIN"/>
    <property type="match status" value="1"/>
</dbReference>
<keyword evidence="8" id="KW-0677">Repeat</keyword>
<reference evidence="12 13" key="1">
    <citation type="submission" date="2020-08" db="EMBL/GenBank/DDBJ databases">
        <title>A Genomic Blueprint of the Chicken Gut Microbiome.</title>
        <authorList>
            <person name="Gilroy R."/>
            <person name="Ravi A."/>
            <person name="Getino M."/>
            <person name="Pursley I."/>
            <person name="Horton D.L."/>
            <person name="Alikhan N.-F."/>
            <person name="Baker D."/>
            <person name="Gharbi K."/>
            <person name="Hall N."/>
            <person name="Watson M."/>
            <person name="Adriaenssens E.M."/>
            <person name="Foster-Nyarko E."/>
            <person name="Jarju S."/>
            <person name="Secka A."/>
            <person name="Antonio M."/>
            <person name="Oren A."/>
            <person name="Chaudhuri R."/>
            <person name="La Ragione R.M."/>
            <person name="Hildebrand F."/>
            <person name="Pallen M.J."/>
        </authorList>
    </citation>
    <scope>NUCLEOTIDE SEQUENCE [LARGE SCALE GENOMIC DNA]</scope>
    <source>
        <strain evidence="12 13">Sa1YVA6</strain>
    </source>
</reference>
<comment type="catalytic activity">
    <reaction evidence="1">
        <text>2 6,7-dimethyl-8-(1-D-ribityl)lumazine + H(+) = 5-amino-6-(D-ribitylamino)uracil + riboflavin</text>
        <dbReference type="Rhea" id="RHEA:20772"/>
        <dbReference type="ChEBI" id="CHEBI:15378"/>
        <dbReference type="ChEBI" id="CHEBI:15934"/>
        <dbReference type="ChEBI" id="CHEBI:57986"/>
        <dbReference type="ChEBI" id="CHEBI:58201"/>
        <dbReference type="EC" id="2.5.1.9"/>
    </reaction>
</comment>
<dbReference type="InterPro" id="IPR023366">
    <property type="entry name" value="ATP_synth_asu-like_sf"/>
</dbReference>
<feature type="domain" description="Lumazine-binding" evidence="11">
    <location>
        <begin position="1"/>
        <end position="96"/>
    </location>
</feature>
<sequence>MFTGIIEELGTVEKISQSTQTMELSIRASKILEDVKLGDSIAVNGVCLTVKKFSSNSFLADVMPETVKATSLKQLTVGMHVNLERAMLADGRFGGHIVSGHVDGVAIIQRKRPVANAVYVDLAMDRTLIAQCIEKGSITVDGISLTIFNVSDTLVTISLIPHTYEQTVLGYKKAGDVVNIETDLIGKYVKKHLQNQTINTITQDFLQRTGF</sequence>
<evidence type="ECO:0000256" key="5">
    <source>
        <dbReference type="ARBA" id="ARBA00013950"/>
    </source>
</evidence>
<dbReference type="Proteomes" id="UP000600565">
    <property type="component" value="Unassembled WGS sequence"/>
</dbReference>
<keyword evidence="6" id="KW-0686">Riboflavin biosynthesis</keyword>
<evidence type="ECO:0000256" key="4">
    <source>
        <dbReference type="ARBA" id="ARBA00012827"/>
    </source>
</evidence>
<keyword evidence="7 12" id="KW-0808">Transferase</keyword>
<evidence type="ECO:0000256" key="1">
    <source>
        <dbReference type="ARBA" id="ARBA00000968"/>
    </source>
</evidence>
<evidence type="ECO:0000313" key="13">
    <source>
        <dbReference type="Proteomes" id="UP000600565"/>
    </source>
</evidence>
<dbReference type="PANTHER" id="PTHR21098:SF12">
    <property type="entry name" value="RIBOFLAVIN SYNTHASE"/>
    <property type="match status" value="1"/>
</dbReference>
<name>A0ABR8XPT9_9BACL</name>
<evidence type="ECO:0000256" key="3">
    <source>
        <dbReference type="ARBA" id="ARBA00004887"/>
    </source>
</evidence>
<dbReference type="Gene3D" id="2.40.30.20">
    <property type="match status" value="2"/>
</dbReference>
<dbReference type="NCBIfam" id="TIGR00187">
    <property type="entry name" value="ribE"/>
    <property type="match status" value="1"/>
</dbReference>
<accession>A0ABR8XPT9</accession>
<gene>
    <name evidence="12" type="primary">ribE</name>
    <name evidence="12" type="ORF">H9632_12820</name>
</gene>
<proteinExistence type="predicted"/>
<dbReference type="NCBIfam" id="NF006767">
    <property type="entry name" value="PRK09289.1"/>
    <property type="match status" value="1"/>
</dbReference>
<feature type="domain" description="Lumazine-binding" evidence="11">
    <location>
        <begin position="97"/>
        <end position="193"/>
    </location>
</feature>
<dbReference type="GO" id="GO:0004746">
    <property type="term" value="F:riboflavin synthase activity"/>
    <property type="evidence" value="ECO:0007669"/>
    <property type="project" value="UniProtKB-EC"/>
</dbReference>
<feature type="repeat" description="Lumazine-binding" evidence="10">
    <location>
        <begin position="1"/>
        <end position="96"/>
    </location>
</feature>
<dbReference type="RefSeq" id="WP_191704457.1">
    <property type="nucleotide sequence ID" value="NZ_JACSPW010000012.1"/>
</dbReference>
<dbReference type="CDD" id="cd00402">
    <property type="entry name" value="Riboflavin_synthase_like"/>
    <property type="match status" value="1"/>
</dbReference>